<dbReference type="Gene3D" id="2.80.10.50">
    <property type="match status" value="1"/>
</dbReference>
<feature type="domain" description="MIR" evidence="4">
    <location>
        <begin position="35"/>
        <end position="89"/>
    </location>
</feature>
<evidence type="ECO:0000259" key="4">
    <source>
        <dbReference type="PROSITE" id="PS50919"/>
    </source>
</evidence>
<dbReference type="PANTHER" id="PTHR46809:SF2">
    <property type="entry name" value="GH21273P"/>
    <property type="match status" value="1"/>
</dbReference>
<dbReference type="AlphaFoldDB" id="A0A8J8T3S5"/>
<dbReference type="PANTHER" id="PTHR46809">
    <property type="entry name" value="STROMAL CELL-DERIVED FACTOR 2-LIKE PROTEIN"/>
    <property type="match status" value="1"/>
</dbReference>
<evidence type="ECO:0000313" key="6">
    <source>
        <dbReference type="Proteomes" id="UP000785679"/>
    </source>
</evidence>
<dbReference type="EMBL" id="RRYP01007571">
    <property type="protein sequence ID" value="TNV80388.1"/>
    <property type="molecule type" value="Genomic_DNA"/>
</dbReference>
<evidence type="ECO:0000256" key="1">
    <source>
        <dbReference type="ARBA" id="ARBA00022729"/>
    </source>
</evidence>
<reference evidence="5" key="1">
    <citation type="submission" date="2019-06" db="EMBL/GenBank/DDBJ databases">
        <authorList>
            <person name="Zheng W."/>
        </authorList>
    </citation>
    <scope>NUCLEOTIDE SEQUENCE</scope>
    <source>
        <strain evidence="5">QDHG01</strain>
    </source>
</reference>
<dbReference type="SMART" id="SM00472">
    <property type="entry name" value="MIR"/>
    <property type="match status" value="3"/>
</dbReference>
<dbReference type="OrthoDB" id="5588846at2759"/>
<dbReference type="Proteomes" id="UP000785679">
    <property type="component" value="Unassembled WGS sequence"/>
</dbReference>
<feature type="signal peptide" evidence="3">
    <location>
        <begin position="1"/>
        <end position="21"/>
    </location>
</feature>
<dbReference type="Pfam" id="PF02815">
    <property type="entry name" value="MIR"/>
    <property type="match status" value="1"/>
</dbReference>
<feature type="domain" description="MIR" evidence="4">
    <location>
        <begin position="100"/>
        <end position="156"/>
    </location>
</feature>
<dbReference type="PROSITE" id="PS50919">
    <property type="entry name" value="MIR"/>
    <property type="match status" value="2"/>
</dbReference>
<name>A0A8J8T3S5_HALGN</name>
<keyword evidence="6" id="KW-1185">Reference proteome</keyword>
<protein>
    <recommendedName>
        <fullName evidence="4">MIR domain-containing protein</fullName>
    </recommendedName>
</protein>
<organism evidence="5 6">
    <name type="scientific">Halteria grandinella</name>
    <dbReference type="NCBI Taxonomy" id="5974"/>
    <lineage>
        <taxon>Eukaryota</taxon>
        <taxon>Sar</taxon>
        <taxon>Alveolata</taxon>
        <taxon>Ciliophora</taxon>
        <taxon>Intramacronucleata</taxon>
        <taxon>Spirotrichea</taxon>
        <taxon>Stichotrichia</taxon>
        <taxon>Sporadotrichida</taxon>
        <taxon>Halteriidae</taxon>
        <taxon>Halteria</taxon>
    </lineage>
</organism>
<comment type="caution">
    <text evidence="5">The sequence shown here is derived from an EMBL/GenBank/DDBJ whole genome shotgun (WGS) entry which is preliminary data.</text>
</comment>
<feature type="chain" id="PRO_5035163362" description="MIR domain-containing protein" evidence="3">
    <location>
        <begin position="22"/>
        <end position="244"/>
    </location>
</feature>
<evidence type="ECO:0000256" key="3">
    <source>
        <dbReference type="SAM" id="SignalP"/>
    </source>
</evidence>
<evidence type="ECO:0000313" key="5">
    <source>
        <dbReference type="EMBL" id="TNV80388.1"/>
    </source>
</evidence>
<gene>
    <name evidence="5" type="ORF">FGO68_gene4043</name>
</gene>
<keyword evidence="1 3" id="KW-0732">Signal</keyword>
<dbReference type="CDD" id="cd23279">
    <property type="entry name" value="beta-trefoil_MIR_SDF2-like"/>
    <property type="match status" value="1"/>
</dbReference>
<dbReference type="InterPro" id="IPR016093">
    <property type="entry name" value="MIR_motif"/>
</dbReference>
<proteinExistence type="predicted"/>
<keyword evidence="2" id="KW-0677">Repeat</keyword>
<sequence length="244" mass="27294">MRGLFQKAITVISIVIGLAYATEFNEQDIFQTIEDLPVTCSSALRIKNERTGFFLHSSELNYGSGSGQQIVTAFQGDNDYNSLWSVKEHDGDDAVPCRTGVKVKCGQHLRLEHMNTGRNLHSHSAFQSPVSGRQEVSAFGNGGDGDGGDNFIIECERDDIAGYVYGKTKFFLKHKDTGLYLYTDANSKYTHQNCRNCPIVGYGEISCIRNRAFNGGLWKVHSGFFFPDVEANETPFRDEEEEDY</sequence>
<accession>A0A8J8T3S5</accession>
<evidence type="ECO:0000256" key="2">
    <source>
        <dbReference type="ARBA" id="ARBA00022737"/>
    </source>
</evidence>
<dbReference type="SUPFAM" id="SSF82109">
    <property type="entry name" value="MIR domain"/>
    <property type="match status" value="1"/>
</dbReference>
<dbReference type="InterPro" id="IPR036300">
    <property type="entry name" value="MIR_dom_sf"/>
</dbReference>